<keyword evidence="3" id="KW-1185">Reference proteome</keyword>
<reference evidence="2 3" key="1">
    <citation type="journal article" date="2007" name="Proc. Natl. Acad. Sci. U.S.A.">
        <title>Dandruff-associated Malassezia genomes reveal convergent and divergent virulence traits shared with plant and human fungal pathogens.</title>
        <authorList>
            <person name="Xu J."/>
            <person name="Saunders C.W."/>
            <person name="Hu P."/>
            <person name="Grant R.A."/>
            <person name="Boekhout T."/>
            <person name="Kuramae E.E."/>
            <person name="Kronstad J.W."/>
            <person name="Deangelis Y.M."/>
            <person name="Reeder N.L."/>
            <person name="Johnstone K.R."/>
            <person name="Leland M."/>
            <person name="Fieno A.M."/>
            <person name="Begley W.M."/>
            <person name="Sun Y."/>
            <person name="Lacey M.P."/>
            <person name="Chaudhary T."/>
            <person name="Keough T."/>
            <person name="Chu L."/>
            <person name="Sears R."/>
            <person name="Yuan B."/>
            <person name="Dawson T.L.Jr."/>
        </authorList>
    </citation>
    <scope>NUCLEOTIDE SEQUENCE [LARGE SCALE GENOMIC DNA]</scope>
    <source>
        <strain evidence="3">ATCC MYA-4612 / CBS 7966</strain>
    </source>
</reference>
<dbReference type="InParanoid" id="A8PYS0"/>
<dbReference type="KEGG" id="mgl:MGL_1713"/>
<gene>
    <name evidence="2" type="ORF">MGL_1713</name>
</gene>
<evidence type="ECO:0000313" key="2">
    <source>
        <dbReference type="EMBL" id="EDP44316.1"/>
    </source>
</evidence>
<dbReference type="OrthoDB" id="3365305at2759"/>
<dbReference type="RefSeq" id="XP_001731530.1">
    <property type="nucleotide sequence ID" value="XM_001731478.1"/>
</dbReference>
<dbReference type="GeneID" id="5855837"/>
<dbReference type="VEuPathDB" id="FungiDB:MGL_1713"/>
<dbReference type="EMBL" id="AAYY01000004">
    <property type="protein sequence ID" value="EDP44316.1"/>
    <property type="molecule type" value="Genomic_DNA"/>
</dbReference>
<proteinExistence type="predicted"/>
<protein>
    <submittedName>
        <fullName evidence="2">Uncharacterized protein</fullName>
    </submittedName>
</protein>
<organism evidence="2 3">
    <name type="scientific">Malassezia globosa (strain ATCC MYA-4612 / CBS 7966)</name>
    <name type="common">Dandruff-associated fungus</name>
    <dbReference type="NCBI Taxonomy" id="425265"/>
    <lineage>
        <taxon>Eukaryota</taxon>
        <taxon>Fungi</taxon>
        <taxon>Dikarya</taxon>
        <taxon>Basidiomycota</taxon>
        <taxon>Ustilaginomycotina</taxon>
        <taxon>Malasseziomycetes</taxon>
        <taxon>Malasseziales</taxon>
        <taxon>Malasseziaceae</taxon>
        <taxon>Malassezia</taxon>
    </lineage>
</organism>
<evidence type="ECO:0000313" key="3">
    <source>
        <dbReference type="Proteomes" id="UP000008837"/>
    </source>
</evidence>
<sequence>MGQGPSPNTKNDAQMFDSLTLHQRLGSLLLDLQTGSDQVQSVWEMWHDPDSDCPLALVDKPQTAPPPGSPTVKPADIPNEPNENVIKYSEISSTGDSELNLDALHLGDTTGDLVFKVSNQQT</sequence>
<comment type="caution">
    <text evidence="2">The sequence shown here is derived from an EMBL/GenBank/DDBJ whole genome shotgun (WGS) entry which is preliminary data.</text>
</comment>
<dbReference type="AlphaFoldDB" id="A8PYS0"/>
<feature type="region of interest" description="Disordered" evidence="1">
    <location>
        <begin position="61"/>
        <end position="81"/>
    </location>
</feature>
<evidence type="ECO:0000256" key="1">
    <source>
        <dbReference type="SAM" id="MobiDB-lite"/>
    </source>
</evidence>
<accession>A8PYS0</accession>
<name>A8PYS0_MALGO</name>
<dbReference type="Proteomes" id="UP000008837">
    <property type="component" value="Unassembled WGS sequence"/>
</dbReference>